<gene>
    <name evidence="1" type="ORF">M9H77_17808</name>
</gene>
<comment type="caution">
    <text evidence="1">The sequence shown here is derived from an EMBL/GenBank/DDBJ whole genome shotgun (WGS) entry which is preliminary data.</text>
</comment>
<organism evidence="1 2">
    <name type="scientific">Catharanthus roseus</name>
    <name type="common">Madagascar periwinkle</name>
    <name type="synonym">Vinca rosea</name>
    <dbReference type="NCBI Taxonomy" id="4058"/>
    <lineage>
        <taxon>Eukaryota</taxon>
        <taxon>Viridiplantae</taxon>
        <taxon>Streptophyta</taxon>
        <taxon>Embryophyta</taxon>
        <taxon>Tracheophyta</taxon>
        <taxon>Spermatophyta</taxon>
        <taxon>Magnoliopsida</taxon>
        <taxon>eudicotyledons</taxon>
        <taxon>Gunneridae</taxon>
        <taxon>Pentapetalae</taxon>
        <taxon>asterids</taxon>
        <taxon>lamiids</taxon>
        <taxon>Gentianales</taxon>
        <taxon>Apocynaceae</taxon>
        <taxon>Rauvolfioideae</taxon>
        <taxon>Vinceae</taxon>
        <taxon>Catharanthinae</taxon>
        <taxon>Catharanthus</taxon>
    </lineage>
</organism>
<keyword evidence="2" id="KW-1185">Reference proteome</keyword>
<sequence>MLPQSTGLEKGLPKLADQVRSSISKIDGDYIKKLCGNKGSSLMRKSLKEIGEFGSKEEGEEEINCIGFSSLCGFDFYDIDFGWGKPIWVSSYVVNALVLMNLVLLLETRNDDRIEAWVTIDEQEMEILERNEEFLAFASFDPSPLELGNESEGRGGETEGERERWGG</sequence>
<dbReference type="Proteomes" id="UP001060085">
    <property type="component" value="Linkage Group LG04"/>
</dbReference>
<accession>A0ACC0B5M4</accession>
<evidence type="ECO:0000313" key="2">
    <source>
        <dbReference type="Proteomes" id="UP001060085"/>
    </source>
</evidence>
<evidence type="ECO:0000313" key="1">
    <source>
        <dbReference type="EMBL" id="KAI5667955.1"/>
    </source>
</evidence>
<protein>
    <submittedName>
        <fullName evidence="1">Uncharacterized protein</fullName>
    </submittedName>
</protein>
<proteinExistence type="predicted"/>
<reference evidence="2" key="1">
    <citation type="journal article" date="2023" name="Nat. Plants">
        <title>Single-cell RNA sequencing provides a high-resolution roadmap for understanding the multicellular compartmentation of specialized metabolism.</title>
        <authorList>
            <person name="Sun S."/>
            <person name="Shen X."/>
            <person name="Li Y."/>
            <person name="Li Y."/>
            <person name="Wang S."/>
            <person name="Li R."/>
            <person name="Zhang H."/>
            <person name="Shen G."/>
            <person name="Guo B."/>
            <person name="Wei J."/>
            <person name="Xu J."/>
            <person name="St-Pierre B."/>
            <person name="Chen S."/>
            <person name="Sun C."/>
        </authorList>
    </citation>
    <scope>NUCLEOTIDE SEQUENCE [LARGE SCALE GENOMIC DNA]</scope>
</reference>
<dbReference type="EMBL" id="CM044704">
    <property type="protein sequence ID" value="KAI5667955.1"/>
    <property type="molecule type" value="Genomic_DNA"/>
</dbReference>
<name>A0ACC0B5M4_CATRO</name>